<keyword evidence="3" id="KW-1185">Reference proteome</keyword>
<evidence type="ECO:0000313" key="3">
    <source>
        <dbReference type="Proteomes" id="UP000240912"/>
    </source>
</evidence>
<dbReference type="Proteomes" id="UP000240912">
    <property type="component" value="Unassembled WGS sequence"/>
</dbReference>
<comment type="caution">
    <text evidence="2">The sequence shown here is derived from an EMBL/GenBank/DDBJ whole genome shotgun (WGS) entry which is preliminary data.</text>
</comment>
<reference evidence="2 3" key="1">
    <citation type="submission" date="2018-03" db="EMBL/GenBank/DDBJ databases">
        <authorList>
            <person name="Keele B.F."/>
        </authorList>
    </citation>
    <scope>NUCLEOTIDE SEQUENCE [LARGE SCALE GENOMIC DNA]</scope>
    <source>
        <strain evidence="2 3">YL28-9</strain>
    </source>
</reference>
<protein>
    <submittedName>
        <fullName evidence="2">Uncharacterized protein</fullName>
    </submittedName>
</protein>
<dbReference type="OrthoDB" id="9879086at2"/>
<feature type="compositionally biased region" description="Basic and acidic residues" evidence="1">
    <location>
        <begin position="87"/>
        <end position="103"/>
    </location>
</feature>
<gene>
    <name evidence="2" type="ORF">C7T94_16300</name>
</gene>
<feature type="region of interest" description="Disordered" evidence="1">
    <location>
        <begin position="1"/>
        <end position="164"/>
    </location>
</feature>
<evidence type="ECO:0000313" key="2">
    <source>
        <dbReference type="EMBL" id="PST82341.1"/>
    </source>
</evidence>
<name>A0A2T3HIY1_9SPHI</name>
<dbReference type="EMBL" id="PYLS01000006">
    <property type="protein sequence ID" value="PST82341.1"/>
    <property type="molecule type" value="Genomic_DNA"/>
</dbReference>
<evidence type="ECO:0000256" key="1">
    <source>
        <dbReference type="SAM" id="MobiDB-lite"/>
    </source>
</evidence>
<proteinExistence type="predicted"/>
<feature type="compositionally biased region" description="Polar residues" evidence="1">
    <location>
        <begin position="21"/>
        <end position="35"/>
    </location>
</feature>
<organism evidence="2 3">
    <name type="scientific">Pedobacter yulinensis</name>
    <dbReference type="NCBI Taxonomy" id="2126353"/>
    <lineage>
        <taxon>Bacteria</taxon>
        <taxon>Pseudomonadati</taxon>
        <taxon>Bacteroidota</taxon>
        <taxon>Sphingobacteriia</taxon>
        <taxon>Sphingobacteriales</taxon>
        <taxon>Sphingobacteriaceae</taxon>
        <taxon>Pedobacter</taxon>
    </lineage>
</organism>
<sequence>MLVSYKVTYMENQDQNKEQDSQLQQTKANGQQNDARQSEEAFRDPAPTDDVQLEIETVVPDDHTKGVARQAGTPGETPSSSGTEAEQPEKSEGQAAEVSREEGSQVTGQETASDAADQEDAVPSTEEPVQDKPGEDADEQPADSGNEETSKKDDSGNGIETVAP</sequence>
<accession>A0A2T3HIY1</accession>
<dbReference type="AlphaFoldDB" id="A0A2T3HIY1"/>